<dbReference type="InterPro" id="IPR035963">
    <property type="entry name" value="FERM_2"/>
</dbReference>
<dbReference type="EMBL" id="CAJOBR010029821">
    <property type="protein sequence ID" value="CAF4987988.1"/>
    <property type="molecule type" value="Genomic_DNA"/>
</dbReference>
<name>A0A822A124_9BILA</name>
<dbReference type="Pfam" id="PF00373">
    <property type="entry name" value="FERM_M"/>
    <property type="match status" value="1"/>
</dbReference>
<dbReference type="PANTHER" id="PTHR23280:SF27">
    <property type="entry name" value="TYROSINE-PROTEIN PHOSPHATASE NON-RECEPTOR TYPE"/>
    <property type="match status" value="1"/>
</dbReference>
<dbReference type="InterPro" id="IPR029071">
    <property type="entry name" value="Ubiquitin-like_domsf"/>
</dbReference>
<dbReference type="Gene3D" id="3.10.20.90">
    <property type="entry name" value="Phosphatidylinositol 3-kinase Catalytic Subunit, Chain A, domain 1"/>
    <property type="match status" value="1"/>
</dbReference>
<dbReference type="Proteomes" id="UP000663848">
    <property type="component" value="Unassembled WGS sequence"/>
</dbReference>
<accession>A0A822A124</accession>
<dbReference type="PANTHER" id="PTHR23280">
    <property type="entry name" value="4.1 G PROTEIN"/>
    <property type="match status" value="1"/>
</dbReference>
<dbReference type="PROSITE" id="PS50057">
    <property type="entry name" value="FERM_3"/>
    <property type="match status" value="1"/>
</dbReference>
<gene>
    <name evidence="2" type="ORF">QYT958_LOCUS36803</name>
</gene>
<dbReference type="AlphaFoldDB" id="A0A822A124"/>
<feature type="domain" description="FERM" evidence="1">
    <location>
        <begin position="1"/>
        <end position="154"/>
    </location>
</feature>
<dbReference type="PRINTS" id="PR00935">
    <property type="entry name" value="BAND41"/>
</dbReference>
<dbReference type="SUPFAM" id="SSF47031">
    <property type="entry name" value="Second domain of FERM"/>
    <property type="match status" value="1"/>
</dbReference>
<evidence type="ECO:0000259" key="1">
    <source>
        <dbReference type="PROSITE" id="PS50057"/>
    </source>
</evidence>
<dbReference type="GO" id="GO:0031032">
    <property type="term" value="P:actomyosin structure organization"/>
    <property type="evidence" value="ECO:0007669"/>
    <property type="project" value="TreeGrafter"/>
</dbReference>
<proteinExistence type="predicted"/>
<dbReference type="InterPro" id="IPR000299">
    <property type="entry name" value="FERM_domain"/>
</dbReference>
<evidence type="ECO:0000313" key="3">
    <source>
        <dbReference type="Proteomes" id="UP000663848"/>
    </source>
</evidence>
<feature type="non-terminal residue" evidence="2">
    <location>
        <position position="154"/>
    </location>
</feature>
<dbReference type="GO" id="GO:0005856">
    <property type="term" value="C:cytoskeleton"/>
    <property type="evidence" value="ECO:0007669"/>
    <property type="project" value="TreeGrafter"/>
</dbReference>
<protein>
    <recommendedName>
        <fullName evidence="1">FERM domain-containing protein</fullName>
    </recommendedName>
</protein>
<dbReference type="PROSITE" id="PS00660">
    <property type="entry name" value="FERM_1"/>
    <property type="match status" value="1"/>
</dbReference>
<dbReference type="SMART" id="SM00295">
    <property type="entry name" value="B41"/>
    <property type="match status" value="1"/>
</dbReference>
<dbReference type="InterPro" id="IPR019748">
    <property type="entry name" value="FERM_central"/>
</dbReference>
<dbReference type="SUPFAM" id="SSF54236">
    <property type="entry name" value="Ubiquitin-like"/>
    <property type="match status" value="1"/>
</dbReference>
<dbReference type="InterPro" id="IPR019749">
    <property type="entry name" value="Band_41_domain"/>
</dbReference>
<dbReference type="CDD" id="cd14473">
    <property type="entry name" value="FERM_B-lobe"/>
    <property type="match status" value="1"/>
</dbReference>
<organism evidence="2 3">
    <name type="scientific">Rotaria socialis</name>
    <dbReference type="NCBI Taxonomy" id="392032"/>
    <lineage>
        <taxon>Eukaryota</taxon>
        <taxon>Metazoa</taxon>
        <taxon>Spiralia</taxon>
        <taxon>Gnathifera</taxon>
        <taxon>Rotifera</taxon>
        <taxon>Eurotatoria</taxon>
        <taxon>Bdelloidea</taxon>
        <taxon>Philodinida</taxon>
        <taxon>Philodinidae</taxon>
        <taxon>Rotaria</taxon>
    </lineage>
</organism>
<dbReference type="InterPro" id="IPR014352">
    <property type="entry name" value="FERM/acyl-CoA-bd_prot_sf"/>
</dbReference>
<evidence type="ECO:0000313" key="2">
    <source>
        <dbReference type="EMBL" id="CAF4987988.1"/>
    </source>
</evidence>
<dbReference type="InterPro" id="IPR019747">
    <property type="entry name" value="FERM_CS"/>
</dbReference>
<sequence>RRSKGIDLLNEVYDYLDLSIERKYFGLLIEDLTQDFAYRWLDSTKTLKKQLTTTMSQYHLYFKVRFFLTDPSTQIDDEFTKYLYVLQIKKELLSGKMWCPRSTAAILASYIVQSELGDYDPEEHRQGYLEDFRFVPFQNPDFEKEVEQYHKEHG</sequence>
<dbReference type="Gene3D" id="1.20.80.10">
    <property type="match status" value="1"/>
</dbReference>
<reference evidence="2" key="1">
    <citation type="submission" date="2021-02" db="EMBL/GenBank/DDBJ databases">
        <authorList>
            <person name="Nowell W R."/>
        </authorList>
    </citation>
    <scope>NUCLEOTIDE SEQUENCE</scope>
</reference>
<comment type="caution">
    <text evidence="2">The sequence shown here is derived from an EMBL/GenBank/DDBJ whole genome shotgun (WGS) entry which is preliminary data.</text>
</comment>
<dbReference type="Pfam" id="PF09379">
    <property type="entry name" value="FERM_N"/>
    <property type="match status" value="1"/>
</dbReference>
<dbReference type="InterPro" id="IPR018979">
    <property type="entry name" value="FERM_N"/>
</dbReference>